<evidence type="ECO:0000313" key="2">
    <source>
        <dbReference type="EMBL" id="EQB30457.1"/>
    </source>
</evidence>
<reference evidence="2 3" key="1">
    <citation type="journal article" date="2013" name="Genome Announc.">
        <title>Draft Genome Sequence of Sphingobium ummariense Strain RL-3, a Hexachlorocyclohexane-Degrading Bacterium.</title>
        <authorList>
            <person name="Kohli P."/>
            <person name="Dua A."/>
            <person name="Sangwan N."/>
            <person name="Oldach P."/>
            <person name="Khurana J.P."/>
            <person name="Lal R."/>
        </authorList>
    </citation>
    <scope>NUCLEOTIDE SEQUENCE [LARGE SCALE GENOMIC DNA]</scope>
    <source>
        <strain evidence="2 3">RL-3</strain>
    </source>
</reference>
<comment type="caution">
    <text evidence="2">The sequence shown here is derived from an EMBL/GenBank/DDBJ whole genome shotgun (WGS) entry which is preliminary data.</text>
</comment>
<dbReference type="EMBL" id="AUWY01000120">
    <property type="protein sequence ID" value="EQB30457.1"/>
    <property type="molecule type" value="Genomic_DNA"/>
</dbReference>
<dbReference type="STRING" id="1346791.M529_19080"/>
<accession>T0J0U5</accession>
<dbReference type="Proteomes" id="UP000015523">
    <property type="component" value="Unassembled WGS sequence"/>
</dbReference>
<dbReference type="AlphaFoldDB" id="T0J0U5"/>
<evidence type="ECO:0000313" key="3">
    <source>
        <dbReference type="Proteomes" id="UP000015523"/>
    </source>
</evidence>
<keyword evidence="3" id="KW-1185">Reference proteome</keyword>
<protein>
    <submittedName>
        <fullName evidence="2">Uncharacterized protein</fullName>
    </submittedName>
</protein>
<organism evidence="2 3">
    <name type="scientific">Sphingobium ummariense RL-3</name>
    <dbReference type="NCBI Taxonomy" id="1346791"/>
    <lineage>
        <taxon>Bacteria</taxon>
        <taxon>Pseudomonadati</taxon>
        <taxon>Pseudomonadota</taxon>
        <taxon>Alphaproteobacteria</taxon>
        <taxon>Sphingomonadales</taxon>
        <taxon>Sphingomonadaceae</taxon>
        <taxon>Sphingobium</taxon>
    </lineage>
</organism>
<gene>
    <name evidence="2" type="ORF">M529_19080</name>
</gene>
<feature type="region of interest" description="Disordered" evidence="1">
    <location>
        <begin position="1"/>
        <end position="30"/>
    </location>
</feature>
<sequence length="30" mass="3187">MVDRKTFAALTREGEGSSMSVWSGKNGGAR</sequence>
<name>T0J0U5_9SPHN</name>
<proteinExistence type="predicted"/>
<evidence type="ECO:0000256" key="1">
    <source>
        <dbReference type="SAM" id="MobiDB-lite"/>
    </source>
</evidence>